<comment type="catalytic activity">
    <reaction evidence="10 11">
        <text>(S)-dihydroorotate + a quinone = orotate + a quinol</text>
        <dbReference type="Rhea" id="RHEA:30187"/>
        <dbReference type="ChEBI" id="CHEBI:24646"/>
        <dbReference type="ChEBI" id="CHEBI:30839"/>
        <dbReference type="ChEBI" id="CHEBI:30864"/>
        <dbReference type="ChEBI" id="CHEBI:132124"/>
        <dbReference type="EC" id="1.3.5.2"/>
    </reaction>
</comment>
<feature type="binding site" evidence="11">
    <location>
        <position position="185"/>
    </location>
    <ligand>
        <name>FMN</name>
        <dbReference type="ChEBI" id="CHEBI:58210"/>
    </ligand>
</feature>
<feature type="binding site" evidence="11">
    <location>
        <position position="152"/>
    </location>
    <ligand>
        <name>FMN</name>
        <dbReference type="ChEBI" id="CHEBI:58210"/>
    </ligand>
</feature>
<dbReference type="EC" id="1.3.5.2" evidence="11"/>
<dbReference type="InterPro" id="IPR012135">
    <property type="entry name" value="Dihydroorotate_DH_1_2"/>
</dbReference>
<name>A0A3P3VTZ0_9MICO</name>
<accession>A0A3P3VTZ0</accession>
<sequence length="352" mass="37224">MITNIARAGYGIVFDLVFRRMDTEAAHSFAAKVIRTVGQCGMLRAAALAVSRPAASLQTRALGRTFASPFGLAAGFDKNGDMVDGLGALGFGHVEIGTVTPLAQPGNPKPRLFRIVPDRALINRMGFNNKGTEAAHVALAGRQHRDALVGVNIGKNKDTPVEDAVSDYVKAAVALRDQADYLVINVSSPNTPGLRGLQELDSLEPILRATKDAAGDVPLLVKIAPDLEDDAIRKIGELATSVGLAGVVATNTTIARTPLTTSARIVEAYGAGGLSGRPLRARSLEVLKVLRAAVPEEMCIIAVGGVRDHHDVQARLDAGATLVQGYTAFLYEGPLWAASINRGLERLRRTGR</sequence>
<evidence type="ECO:0000313" key="14">
    <source>
        <dbReference type="Proteomes" id="UP000274391"/>
    </source>
</evidence>
<dbReference type="CDD" id="cd04738">
    <property type="entry name" value="DHOD_2_like"/>
    <property type="match status" value="1"/>
</dbReference>
<comment type="similarity">
    <text evidence="4 11">Belongs to the dihydroorotate dehydrogenase family. Type 2 subfamily.</text>
</comment>
<evidence type="ECO:0000259" key="12">
    <source>
        <dbReference type="Pfam" id="PF01180"/>
    </source>
</evidence>
<evidence type="ECO:0000256" key="11">
    <source>
        <dbReference type="HAMAP-Rule" id="MF_00225"/>
    </source>
</evidence>
<dbReference type="NCBIfam" id="TIGR01036">
    <property type="entry name" value="pyrD_sub2"/>
    <property type="match status" value="1"/>
</dbReference>
<dbReference type="Proteomes" id="UP000274391">
    <property type="component" value="Unassembled WGS sequence"/>
</dbReference>
<gene>
    <name evidence="11" type="primary">pyrD</name>
    <name evidence="13" type="ORF">EG850_09285</name>
</gene>
<dbReference type="InterPro" id="IPR001295">
    <property type="entry name" value="Dihydroorotate_DH_CS"/>
</dbReference>
<dbReference type="NCBIfam" id="NF003648">
    <property type="entry name" value="PRK05286.2-1"/>
    <property type="match status" value="1"/>
</dbReference>
<feature type="binding site" evidence="11">
    <location>
        <position position="276"/>
    </location>
    <ligand>
        <name>FMN</name>
        <dbReference type="ChEBI" id="CHEBI:58210"/>
    </ligand>
</feature>
<feature type="binding site" evidence="11">
    <location>
        <begin position="251"/>
        <end position="252"/>
    </location>
    <ligand>
        <name>substrate</name>
    </ligand>
</feature>
<dbReference type="AlphaFoldDB" id="A0A3P3VTZ0"/>
<evidence type="ECO:0000256" key="2">
    <source>
        <dbReference type="ARBA" id="ARBA00004370"/>
    </source>
</evidence>
<dbReference type="GO" id="GO:0044205">
    <property type="term" value="P:'de novo' UMP biosynthetic process"/>
    <property type="evidence" value="ECO:0007669"/>
    <property type="project" value="UniProtKB-UniRule"/>
</dbReference>
<comment type="function">
    <text evidence="1 11">Catalyzes the conversion of dihydroorotate to orotate with quinone as electron acceptor.</text>
</comment>
<keyword evidence="11" id="KW-1003">Cell membrane</keyword>
<dbReference type="InterPro" id="IPR005720">
    <property type="entry name" value="Dihydroorotate_DH_cat"/>
</dbReference>
<dbReference type="PIRSF" id="PIRSF000164">
    <property type="entry name" value="DHO_oxidase"/>
    <property type="match status" value="1"/>
</dbReference>
<evidence type="ECO:0000256" key="10">
    <source>
        <dbReference type="ARBA" id="ARBA00048639"/>
    </source>
</evidence>
<evidence type="ECO:0000256" key="9">
    <source>
        <dbReference type="ARBA" id="ARBA00023136"/>
    </source>
</evidence>
<evidence type="ECO:0000256" key="8">
    <source>
        <dbReference type="ARBA" id="ARBA00023002"/>
    </source>
</evidence>
<keyword evidence="5 11" id="KW-0285">Flavoprotein</keyword>
<keyword evidence="7 11" id="KW-0665">Pyrimidine biosynthesis</keyword>
<feature type="domain" description="Dihydroorotate dehydrogenase catalytic" evidence="12">
    <location>
        <begin position="57"/>
        <end position="346"/>
    </location>
</feature>
<proteinExistence type="inferred from homology"/>
<dbReference type="PANTHER" id="PTHR48109">
    <property type="entry name" value="DIHYDROOROTATE DEHYDROGENASE (QUINONE), MITOCHONDRIAL-RELATED"/>
    <property type="match status" value="1"/>
</dbReference>
<evidence type="ECO:0000256" key="5">
    <source>
        <dbReference type="ARBA" id="ARBA00022630"/>
    </source>
</evidence>
<reference evidence="13 14" key="1">
    <citation type="submission" date="2018-11" db="EMBL/GenBank/DDBJ databases">
        <title>YIM 102482-1 draft genome.</title>
        <authorList>
            <person name="Li G."/>
            <person name="Jiang Y."/>
        </authorList>
    </citation>
    <scope>NUCLEOTIDE SEQUENCE [LARGE SCALE GENOMIC DNA]</scope>
    <source>
        <strain evidence="13 14">YIM 102482-1</strain>
    </source>
</reference>
<keyword evidence="9 11" id="KW-0472">Membrane</keyword>
<comment type="caution">
    <text evidence="13">The sequence shown here is derived from an EMBL/GenBank/DDBJ whole genome shotgun (WGS) entry which is preliminary data.</text>
</comment>
<dbReference type="NCBIfam" id="NF003652">
    <property type="entry name" value="PRK05286.2-5"/>
    <property type="match status" value="1"/>
</dbReference>
<comment type="cofactor">
    <cofactor evidence="11">
        <name>FMN</name>
        <dbReference type="ChEBI" id="CHEBI:58210"/>
    </cofactor>
    <text evidence="11">Binds 1 FMN per subunit.</text>
</comment>
<feature type="binding site" evidence="11">
    <location>
        <position position="185"/>
    </location>
    <ligand>
        <name>substrate</name>
    </ligand>
</feature>
<dbReference type="OrthoDB" id="9802377at2"/>
<dbReference type="UniPathway" id="UPA00070">
    <property type="reaction ID" value="UER00946"/>
</dbReference>
<dbReference type="PANTHER" id="PTHR48109:SF4">
    <property type="entry name" value="DIHYDROOROTATE DEHYDROGENASE (QUINONE), MITOCHONDRIAL"/>
    <property type="match status" value="1"/>
</dbReference>
<evidence type="ECO:0000256" key="6">
    <source>
        <dbReference type="ARBA" id="ARBA00022643"/>
    </source>
</evidence>
<feature type="binding site" evidence="11">
    <location>
        <position position="305"/>
    </location>
    <ligand>
        <name>FMN</name>
        <dbReference type="ChEBI" id="CHEBI:58210"/>
    </ligand>
</feature>
<dbReference type="RefSeq" id="WP_124972789.1">
    <property type="nucleotide sequence ID" value="NZ_RQVS01000010.1"/>
</dbReference>
<evidence type="ECO:0000256" key="4">
    <source>
        <dbReference type="ARBA" id="ARBA00005359"/>
    </source>
</evidence>
<feature type="binding site" evidence="11">
    <location>
        <position position="250"/>
    </location>
    <ligand>
        <name>FMN</name>
        <dbReference type="ChEBI" id="CHEBI:58210"/>
    </ligand>
</feature>
<dbReference type="PROSITE" id="PS00911">
    <property type="entry name" value="DHODEHASE_1"/>
    <property type="match status" value="1"/>
</dbReference>
<comment type="subcellular location">
    <subcellularLocation>
        <location evidence="11">Cell membrane</location>
        <topology evidence="11">Peripheral membrane protein</topology>
    </subcellularLocation>
    <subcellularLocation>
        <location evidence="2">Membrane</location>
    </subcellularLocation>
</comment>
<dbReference type="GO" id="GO:0006207">
    <property type="term" value="P:'de novo' pyrimidine nucleobase biosynthetic process"/>
    <property type="evidence" value="ECO:0007669"/>
    <property type="project" value="UniProtKB-UniRule"/>
</dbReference>
<evidence type="ECO:0000256" key="3">
    <source>
        <dbReference type="ARBA" id="ARBA00005161"/>
    </source>
</evidence>
<dbReference type="Pfam" id="PF01180">
    <property type="entry name" value="DHO_dh"/>
    <property type="match status" value="1"/>
</dbReference>
<dbReference type="InterPro" id="IPR013785">
    <property type="entry name" value="Aldolase_TIM"/>
</dbReference>
<evidence type="ECO:0000256" key="7">
    <source>
        <dbReference type="ARBA" id="ARBA00022975"/>
    </source>
</evidence>
<comment type="subunit">
    <text evidence="11">Monomer.</text>
</comment>
<dbReference type="InterPro" id="IPR050074">
    <property type="entry name" value="DHO_dehydrogenase"/>
</dbReference>
<evidence type="ECO:0000313" key="13">
    <source>
        <dbReference type="EMBL" id="RRJ86281.1"/>
    </source>
</evidence>
<dbReference type="GO" id="GO:0005737">
    <property type="term" value="C:cytoplasm"/>
    <property type="evidence" value="ECO:0007669"/>
    <property type="project" value="InterPro"/>
</dbReference>
<dbReference type="HAMAP" id="MF_00225">
    <property type="entry name" value="DHO_dh_type2"/>
    <property type="match status" value="1"/>
</dbReference>
<dbReference type="EMBL" id="RQVS01000010">
    <property type="protein sequence ID" value="RRJ86281.1"/>
    <property type="molecule type" value="Genomic_DNA"/>
</dbReference>
<feature type="binding site" evidence="11">
    <location>
        <begin position="74"/>
        <end position="78"/>
    </location>
    <ligand>
        <name>FMN</name>
        <dbReference type="ChEBI" id="CHEBI:58210"/>
    </ligand>
</feature>
<feature type="active site" description="Nucleophile" evidence="11">
    <location>
        <position position="188"/>
    </location>
</feature>
<feature type="binding site" evidence="11">
    <location>
        <begin position="326"/>
        <end position="327"/>
    </location>
    <ligand>
        <name>FMN</name>
        <dbReference type="ChEBI" id="CHEBI:58210"/>
    </ligand>
</feature>
<dbReference type="InterPro" id="IPR005719">
    <property type="entry name" value="Dihydroorotate_DH_2"/>
</dbReference>
<evidence type="ECO:0000256" key="1">
    <source>
        <dbReference type="ARBA" id="ARBA00003125"/>
    </source>
</evidence>
<organism evidence="13 14">
    <name type="scientific">Gulosibacter macacae</name>
    <dbReference type="NCBI Taxonomy" id="2488791"/>
    <lineage>
        <taxon>Bacteria</taxon>
        <taxon>Bacillati</taxon>
        <taxon>Actinomycetota</taxon>
        <taxon>Actinomycetes</taxon>
        <taxon>Micrococcales</taxon>
        <taxon>Microbacteriaceae</taxon>
        <taxon>Gulosibacter</taxon>
    </lineage>
</organism>
<feature type="binding site" evidence="11">
    <location>
        <position position="190"/>
    </location>
    <ligand>
        <name>substrate</name>
    </ligand>
</feature>
<keyword evidence="8 11" id="KW-0560">Oxidoreductase</keyword>
<dbReference type="SUPFAM" id="SSF51395">
    <property type="entry name" value="FMN-linked oxidoreductases"/>
    <property type="match status" value="1"/>
</dbReference>
<protein>
    <recommendedName>
        <fullName evidence="11">Dihydroorotate dehydrogenase (quinone)</fullName>
        <ecNumber evidence="11">1.3.5.2</ecNumber>
    </recommendedName>
    <alternativeName>
        <fullName evidence="11">DHOdehase</fullName>
        <shortName evidence="11">DHOD</shortName>
        <shortName evidence="11">DHODase</shortName>
    </alternativeName>
    <alternativeName>
        <fullName evidence="11">Dihydroorotate oxidase</fullName>
    </alternativeName>
</protein>
<feature type="binding site" evidence="11">
    <location>
        <position position="222"/>
    </location>
    <ligand>
        <name>FMN</name>
        <dbReference type="ChEBI" id="CHEBI:58210"/>
    </ligand>
</feature>
<feature type="binding site" evidence="11">
    <location>
        <position position="78"/>
    </location>
    <ligand>
        <name>substrate</name>
    </ligand>
</feature>
<dbReference type="GO" id="GO:0005886">
    <property type="term" value="C:plasma membrane"/>
    <property type="evidence" value="ECO:0007669"/>
    <property type="project" value="UniProtKB-SubCell"/>
</dbReference>
<dbReference type="Gene3D" id="3.20.20.70">
    <property type="entry name" value="Aldolase class I"/>
    <property type="match status" value="1"/>
</dbReference>
<feature type="binding site" evidence="11">
    <location>
        <begin position="123"/>
        <end position="127"/>
    </location>
    <ligand>
        <name>substrate</name>
    </ligand>
</feature>
<feature type="binding site" evidence="11">
    <location>
        <position position="98"/>
    </location>
    <ligand>
        <name>FMN</name>
        <dbReference type="ChEBI" id="CHEBI:58210"/>
    </ligand>
</feature>
<comment type="pathway">
    <text evidence="3 11">Pyrimidine metabolism; UMP biosynthesis via de novo pathway; orotate from (S)-dihydroorotate (quinone route): step 1/1.</text>
</comment>
<keyword evidence="6 11" id="KW-0288">FMN</keyword>
<keyword evidence="14" id="KW-1185">Reference proteome</keyword>
<dbReference type="GO" id="GO:0106430">
    <property type="term" value="F:dihydroorotate dehydrogenase (quinone) activity"/>
    <property type="evidence" value="ECO:0007669"/>
    <property type="project" value="UniProtKB-EC"/>
</dbReference>
<dbReference type="PROSITE" id="PS00912">
    <property type="entry name" value="DHODEHASE_2"/>
    <property type="match status" value="1"/>
</dbReference>